<reference evidence="2" key="1">
    <citation type="submission" date="2016-10" db="EMBL/GenBank/DDBJ databases">
        <authorList>
            <person name="Varghese N."/>
            <person name="Submissions S."/>
        </authorList>
    </citation>
    <scope>NUCLEOTIDE SEQUENCE [LARGE SCALE GENOMIC DNA]</scope>
    <source>
        <strain evidence="2">R-53102</strain>
    </source>
</reference>
<protein>
    <submittedName>
        <fullName evidence="1">Uncharacterized protein</fullName>
    </submittedName>
</protein>
<proteinExistence type="predicted"/>
<gene>
    <name evidence="1" type="ORF">SAMN04487792_1631</name>
</gene>
<evidence type="ECO:0000313" key="2">
    <source>
        <dbReference type="Proteomes" id="UP000199599"/>
    </source>
</evidence>
<dbReference type="EMBL" id="FOMN01000013">
    <property type="protein sequence ID" value="SFD62309.1"/>
    <property type="molecule type" value="Genomic_DNA"/>
</dbReference>
<sequence length="215" mass="23837">MTKNKKLMLVAIALITLEIMGLGAEYYQQTKIESETEKAQSVLSHKQKEYENLDAKLSVKQKQQALKNGGYGSLLAKETKTQDEAKETTKTLLTMIFNYGSGNDELAIPQKLKKSQLITDEAIKESGMFNVTPQTKQQLEGANMTCSIDFMNVKTGTVSAKGIVPVFAKVAYEMKKDNSTLGTPTDGYELNYDSNSKKIISIKNIGRFKAQNSED</sequence>
<organism evidence="1 2">
    <name type="scientific">Lactobacillus bombicola</name>
    <dbReference type="NCBI Taxonomy" id="1505723"/>
    <lineage>
        <taxon>Bacteria</taxon>
        <taxon>Bacillati</taxon>
        <taxon>Bacillota</taxon>
        <taxon>Bacilli</taxon>
        <taxon>Lactobacillales</taxon>
        <taxon>Lactobacillaceae</taxon>
        <taxon>Lactobacillus</taxon>
    </lineage>
</organism>
<evidence type="ECO:0000313" key="1">
    <source>
        <dbReference type="EMBL" id="SFD62309.1"/>
    </source>
</evidence>
<dbReference type="STRING" id="1505723.SAMN04487792_1631"/>
<dbReference type="RefSeq" id="WP_090094152.1">
    <property type="nucleotide sequence ID" value="NZ_CBCRVU010000006.1"/>
</dbReference>
<dbReference type="Proteomes" id="UP000199599">
    <property type="component" value="Unassembled WGS sequence"/>
</dbReference>
<name>A0A1I1TUW0_9LACO</name>
<accession>A0A1I1TUW0</accession>
<dbReference type="AlphaFoldDB" id="A0A1I1TUW0"/>